<feature type="region of interest" description="Disordered" evidence="1">
    <location>
        <begin position="1"/>
        <end position="27"/>
    </location>
</feature>
<protein>
    <submittedName>
        <fullName evidence="2">Uncharacterized protein</fullName>
    </submittedName>
</protein>
<evidence type="ECO:0000313" key="2">
    <source>
        <dbReference type="EMBL" id="KAG5542415.1"/>
    </source>
</evidence>
<organism evidence="2 3">
    <name type="scientific">Rhododendron griersonianum</name>
    <dbReference type="NCBI Taxonomy" id="479676"/>
    <lineage>
        <taxon>Eukaryota</taxon>
        <taxon>Viridiplantae</taxon>
        <taxon>Streptophyta</taxon>
        <taxon>Embryophyta</taxon>
        <taxon>Tracheophyta</taxon>
        <taxon>Spermatophyta</taxon>
        <taxon>Magnoliopsida</taxon>
        <taxon>eudicotyledons</taxon>
        <taxon>Gunneridae</taxon>
        <taxon>Pentapetalae</taxon>
        <taxon>asterids</taxon>
        <taxon>Ericales</taxon>
        <taxon>Ericaceae</taxon>
        <taxon>Ericoideae</taxon>
        <taxon>Rhodoreae</taxon>
        <taxon>Rhododendron</taxon>
    </lineage>
</organism>
<dbReference type="EMBL" id="JACTNZ010000007">
    <property type="protein sequence ID" value="KAG5542415.1"/>
    <property type="molecule type" value="Genomic_DNA"/>
</dbReference>
<sequence>MQTGAGNNGPIPPPVEDANNGPIPLRVEDPNGGVVNVAAAGAEPFEVVNHEAILLGIILIP</sequence>
<proteinExistence type="predicted"/>
<dbReference type="Proteomes" id="UP000823749">
    <property type="component" value="Chromosome 7"/>
</dbReference>
<gene>
    <name evidence="2" type="ORF">RHGRI_022076</name>
</gene>
<evidence type="ECO:0000256" key="1">
    <source>
        <dbReference type="SAM" id="MobiDB-lite"/>
    </source>
</evidence>
<reference evidence="2" key="1">
    <citation type="submission" date="2020-08" db="EMBL/GenBank/DDBJ databases">
        <title>Plant Genome Project.</title>
        <authorList>
            <person name="Zhang R.-G."/>
        </authorList>
    </citation>
    <scope>NUCLEOTIDE SEQUENCE</scope>
    <source>
        <strain evidence="2">WSP0</strain>
        <tissue evidence="2">Leaf</tissue>
    </source>
</reference>
<keyword evidence="3" id="KW-1185">Reference proteome</keyword>
<accession>A0AAV6JS14</accession>
<comment type="caution">
    <text evidence="2">The sequence shown here is derived from an EMBL/GenBank/DDBJ whole genome shotgun (WGS) entry which is preliminary data.</text>
</comment>
<evidence type="ECO:0000313" key="3">
    <source>
        <dbReference type="Proteomes" id="UP000823749"/>
    </source>
</evidence>
<name>A0AAV6JS14_9ERIC</name>
<dbReference type="AlphaFoldDB" id="A0AAV6JS14"/>